<dbReference type="Gene3D" id="3.50.50.60">
    <property type="entry name" value="FAD/NAD(P)-binding domain"/>
    <property type="match status" value="2"/>
</dbReference>
<evidence type="ECO:0000256" key="4">
    <source>
        <dbReference type="ARBA" id="ARBA00022827"/>
    </source>
</evidence>
<proteinExistence type="inferred from homology"/>
<dbReference type="NCBIfam" id="TIGR01350">
    <property type="entry name" value="lipoamide_DH"/>
    <property type="match status" value="1"/>
</dbReference>
<dbReference type="InterPro" id="IPR004099">
    <property type="entry name" value="Pyr_nucl-diS_OxRdtase_dimer"/>
</dbReference>
<evidence type="ECO:0000256" key="2">
    <source>
        <dbReference type="ARBA" id="ARBA00012608"/>
    </source>
</evidence>
<keyword evidence="15" id="KW-1185">Reference proteome</keyword>
<comment type="miscellaneous">
    <text evidence="10">The active site is a redox-active disulfide bond.</text>
</comment>
<dbReference type="Pfam" id="PF07992">
    <property type="entry name" value="Pyr_redox_2"/>
    <property type="match status" value="1"/>
</dbReference>
<evidence type="ECO:0000256" key="5">
    <source>
        <dbReference type="ARBA" id="ARBA00023002"/>
    </source>
</evidence>
<evidence type="ECO:0000256" key="7">
    <source>
        <dbReference type="ARBA" id="ARBA00023157"/>
    </source>
</evidence>
<evidence type="ECO:0000256" key="6">
    <source>
        <dbReference type="ARBA" id="ARBA00023027"/>
    </source>
</evidence>
<dbReference type="InterPro" id="IPR006258">
    <property type="entry name" value="Lipoamide_DH"/>
</dbReference>
<dbReference type="PANTHER" id="PTHR22912">
    <property type="entry name" value="DISULFIDE OXIDOREDUCTASE"/>
    <property type="match status" value="1"/>
</dbReference>
<comment type="similarity">
    <text evidence="1 10">Belongs to the class-I pyridine nucleotide-disulfide oxidoreductase family.</text>
</comment>
<comment type="cofactor">
    <cofactor evidence="10">
        <name>FAD</name>
        <dbReference type="ChEBI" id="CHEBI:57692"/>
    </cofactor>
    <text evidence="10">Binds 1 FAD per subunit.</text>
</comment>
<dbReference type="PANTHER" id="PTHR22912:SF151">
    <property type="entry name" value="DIHYDROLIPOYL DEHYDROGENASE, MITOCHONDRIAL"/>
    <property type="match status" value="1"/>
</dbReference>
<dbReference type="InterPro" id="IPR001100">
    <property type="entry name" value="Pyr_nuc-diS_OxRdtase"/>
</dbReference>
<dbReference type="PROSITE" id="PS00076">
    <property type="entry name" value="PYRIDINE_REDOX_1"/>
    <property type="match status" value="1"/>
</dbReference>
<sequence>MSEQVYDLIVIGGGPGGYVAAIRAAQLGMGVVVVERRERLGGVCLNEGCIPSKALLDSSELFALARDRFAGHGIGISPPTLDLPRMLARKDEVVAKLTDGIAFLFKKNKIALFTGTARLAGTGGDGHRVEVDPRRDPGPESRDQEKQILIGKRVLLATGSAPAELPGLPFDGGLVVSSREALAFDRVPEHLLVVGGGYIGLELGSVWRRLGAKVTVVEVLPKVLPTMDRQVADTLVRSLKKQGISFRLETRVIEVERRGGKGVVTLKSGEVAEQLECDRLLVAAGRHPLTAGLGVEEAGVTLESGRIGVNGDYETSVPGIFAIGDLIHGPMLAHKAMEEGVVFAERQAGQASQVDYEFIPGIIYTWPEVASVGKTEEELNRDAVPYATGRFPFSANGRARCMDETEGFVKILAHQSTGRVLGVHVIGPRASDMIAEAVTVMTYGGSAQDVAMTFHAHPTLSEAMKEAALDVDKAAIHA</sequence>
<dbReference type="PRINTS" id="PR00368">
    <property type="entry name" value="FADPNR"/>
</dbReference>
<keyword evidence="8 10" id="KW-0676">Redox-active center</keyword>
<dbReference type="RefSeq" id="WP_214175252.1">
    <property type="nucleotide sequence ID" value="NZ_JAHCVK010000003.1"/>
</dbReference>
<evidence type="ECO:0000256" key="1">
    <source>
        <dbReference type="ARBA" id="ARBA00007532"/>
    </source>
</evidence>
<evidence type="ECO:0000259" key="13">
    <source>
        <dbReference type="Pfam" id="PF07992"/>
    </source>
</evidence>
<dbReference type="InterPro" id="IPR036188">
    <property type="entry name" value="FAD/NAD-bd_sf"/>
</dbReference>
<feature type="domain" description="FAD/NAD(P)-binding" evidence="13">
    <location>
        <begin position="6"/>
        <end position="340"/>
    </location>
</feature>
<protein>
    <recommendedName>
        <fullName evidence="2 10">Dihydrolipoyl dehydrogenase</fullName>
        <ecNumber evidence="2 10">1.8.1.4</ecNumber>
    </recommendedName>
</protein>
<keyword evidence="4 10" id="KW-0274">FAD</keyword>
<dbReference type="Pfam" id="PF02852">
    <property type="entry name" value="Pyr_redox_dim"/>
    <property type="match status" value="1"/>
</dbReference>
<evidence type="ECO:0000256" key="10">
    <source>
        <dbReference type="RuleBase" id="RU003692"/>
    </source>
</evidence>
<feature type="domain" description="Pyridine nucleotide-disulphide oxidoreductase dimerisation" evidence="12">
    <location>
        <begin position="359"/>
        <end position="468"/>
    </location>
</feature>
<accession>A0ABS5SCZ3</accession>
<dbReference type="InterPro" id="IPR016156">
    <property type="entry name" value="FAD/NAD-linked_Rdtase_dimer_sf"/>
</dbReference>
<evidence type="ECO:0000256" key="9">
    <source>
        <dbReference type="ARBA" id="ARBA00049187"/>
    </source>
</evidence>
<feature type="region of interest" description="Disordered" evidence="11">
    <location>
        <begin position="123"/>
        <end position="143"/>
    </location>
</feature>
<dbReference type="SUPFAM" id="SSF51905">
    <property type="entry name" value="FAD/NAD(P)-binding domain"/>
    <property type="match status" value="1"/>
</dbReference>
<dbReference type="InterPro" id="IPR050151">
    <property type="entry name" value="Class-I_Pyr_Nuc-Dis_Oxidored"/>
</dbReference>
<evidence type="ECO:0000256" key="3">
    <source>
        <dbReference type="ARBA" id="ARBA00022630"/>
    </source>
</evidence>
<keyword evidence="3 10" id="KW-0285">Flavoprotein</keyword>
<organism evidence="14 15">
    <name type="scientific">Geomobilimonas luticola</name>
    <dbReference type="NCBI Taxonomy" id="1114878"/>
    <lineage>
        <taxon>Bacteria</taxon>
        <taxon>Pseudomonadati</taxon>
        <taxon>Thermodesulfobacteriota</taxon>
        <taxon>Desulfuromonadia</taxon>
        <taxon>Geobacterales</taxon>
        <taxon>Geobacteraceae</taxon>
        <taxon>Geomobilimonas</taxon>
    </lineage>
</organism>
<keyword evidence="5 10" id="KW-0560">Oxidoreductase</keyword>
<dbReference type="Proteomes" id="UP000756860">
    <property type="component" value="Unassembled WGS sequence"/>
</dbReference>
<feature type="compositionally biased region" description="Basic and acidic residues" evidence="11">
    <location>
        <begin position="125"/>
        <end position="143"/>
    </location>
</feature>
<evidence type="ECO:0000313" key="14">
    <source>
        <dbReference type="EMBL" id="MBT0653246.1"/>
    </source>
</evidence>
<dbReference type="GO" id="GO:0004148">
    <property type="term" value="F:dihydrolipoyl dehydrogenase (NADH) activity"/>
    <property type="evidence" value="ECO:0007669"/>
    <property type="project" value="UniProtKB-EC"/>
</dbReference>
<gene>
    <name evidence="14" type="primary">lpdA</name>
    <name evidence="14" type="ORF">KI810_09275</name>
</gene>
<dbReference type="InterPro" id="IPR023753">
    <property type="entry name" value="FAD/NAD-binding_dom"/>
</dbReference>
<dbReference type="Gene3D" id="3.30.390.30">
    <property type="match status" value="1"/>
</dbReference>
<evidence type="ECO:0000259" key="12">
    <source>
        <dbReference type="Pfam" id="PF02852"/>
    </source>
</evidence>
<evidence type="ECO:0000313" key="15">
    <source>
        <dbReference type="Proteomes" id="UP000756860"/>
    </source>
</evidence>
<dbReference type="EC" id="1.8.1.4" evidence="2 10"/>
<dbReference type="PIRSF" id="PIRSF000350">
    <property type="entry name" value="Mercury_reductase_MerA"/>
    <property type="match status" value="1"/>
</dbReference>
<evidence type="ECO:0000256" key="8">
    <source>
        <dbReference type="ARBA" id="ARBA00023284"/>
    </source>
</evidence>
<reference evidence="14 15" key="1">
    <citation type="submission" date="2021-05" db="EMBL/GenBank/DDBJ databases">
        <title>The draft genome of Geobacter luticola JCM 17780.</title>
        <authorList>
            <person name="Xu Z."/>
            <person name="Masuda Y."/>
            <person name="Itoh H."/>
            <person name="Senoo K."/>
        </authorList>
    </citation>
    <scope>NUCLEOTIDE SEQUENCE [LARGE SCALE GENOMIC DNA]</scope>
    <source>
        <strain evidence="14 15">JCM 17780</strain>
    </source>
</reference>
<dbReference type="PRINTS" id="PR00411">
    <property type="entry name" value="PNDRDTASEI"/>
</dbReference>
<keyword evidence="6 10" id="KW-0520">NAD</keyword>
<name>A0ABS5SCZ3_9BACT</name>
<dbReference type="EMBL" id="JAHCVK010000003">
    <property type="protein sequence ID" value="MBT0653246.1"/>
    <property type="molecule type" value="Genomic_DNA"/>
</dbReference>
<evidence type="ECO:0000256" key="11">
    <source>
        <dbReference type="SAM" id="MobiDB-lite"/>
    </source>
</evidence>
<dbReference type="InterPro" id="IPR012999">
    <property type="entry name" value="Pyr_OxRdtase_I_AS"/>
</dbReference>
<comment type="catalytic activity">
    <reaction evidence="9 10">
        <text>N(6)-[(R)-dihydrolipoyl]-L-lysyl-[protein] + NAD(+) = N(6)-[(R)-lipoyl]-L-lysyl-[protein] + NADH + H(+)</text>
        <dbReference type="Rhea" id="RHEA:15045"/>
        <dbReference type="Rhea" id="RHEA-COMP:10474"/>
        <dbReference type="Rhea" id="RHEA-COMP:10475"/>
        <dbReference type="ChEBI" id="CHEBI:15378"/>
        <dbReference type="ChEBI" id="CHEBI:57540"/>
        <dbReference type="ChEBI" id="CHEBI:57945"/>
        <dbReference type="ChEBI" id="CHEBI:83099"/>
        <dbReference type="ChEBI" id="CHEBI:83100"/>
        <dbReference type="EC" id="1.8.1.4"/>
    </reaction>
</comment>
<comment type="caution">
    <text evidence="14">The sequence shown here is derived from an EMBL/GenBank/DDBJ whole genome shotgun (WGS) entry which is preliminary data.</text>
</comment>
<keyword evidence="7" id="KW-1015">Disulfide bond</keyword>
<dbReference type="SUPFAM" id="SSF55424">
    <property type="entry name" value="FAD/NAD-linked reductases, dimerisation (C-terminal) domain"/>
    <property type="match status" value="1"/>
</dbReference>